<evidence type="ECO:0000313" key="1">
    <source>
        <dbReference type="EMBL" id="MBX61180.1"/>
    </source>
</evidence>
<accession>A0A2P2Q2F8</accession>
<dbReference type="AlphaFoldDB" id="A0A2P2Q2F8"/>
<dbReference type="EMBL" id="GGEC01080696">
    <property type="protein sequence ID" value="MBX61180.1"/>
    <property type="molecule type" value="Transcribed_RNA"/>
</dbReference>
<sequence length="27" mass="3121">MIFALLGYKLSSKSSRKCIFIFLPMLL</sequence>
<organism evidence="1">
    <name type="scientific">Rhizophora mucronata</name>
    <name type="common">Asiatic mangrove</name>
    <dbReference type="NCBI Taxonomy" id="61149"/>
    <lineage>
        <taxon>Eukaryota</taxon>
        <taxon>Viridiplantae</taxon>
        <taxon>Streptophyta</taxon>
        <taxon>Embryophyta</taxon>
        <taxon>Tracheophyta</taxon>
        <taxon>Spermatophyta</taxon>
        <taxon>Magnoliopsida</taxon>
        <taxon>eudicotyledons</taxon>
        <taxon>Gunneridae</taxon>
        <taxon>Pentapetalae</taxon>
        <taxon>rosids</taxon>
        <taxon>fabids</taxon>
        <taxon>Malpighiales</taxon>
        <taxon>Rhizophoraceae</taxon>
        <taxon>Rhizophora</taxon>
    </lineage>
</organism>
<reference evidence="1" key="1">
    <citation type="submission" date="2018-02" db="EMBL/GenBank/DDBJ databases">
        <title>Rhizophora mucronata_Transcriptome.</title>
        <authorList>
            <person name="Meera S.P."/>
            <person name="Sreeshan A."/>
            <person name="Augustine A."/>
        </authorList>
    </citation>
    <scope>NUCLEOTIDE SEQUENCE</scope>
    <source>
        <tissue evidence="1">Leaf</tissue>
    </source>
</reference>
<protein>
    <submittedName>
        <fullName evidence="1">Uncharacterized protein</fullName>
    </submittedName>
</protein>
<name>A0A2P2Q2F8_RHIMU</name>
<proteinExistence type="predicted"/>